<organism evidence="1">
    <name type="scientific">marine sediment metagenome</name>
    <dbReference type="NCBI Taxonomy" id="412755"/>
    <lineage>
        <taxon>unclassified sequences</taxon>
        <taxon>metagenomes</taxon>
        <taxon>ecological metagenomes</taxon>
    </lineage>
</organism>
<gene>
    <name evidence="1" type="ORF">LCGC14_0407740</name>
</gene>
<comment type="caution">
    <text evidence="1">The sequence shown here is derived from an EMBL/GenBank/DDBJ whole genome shotgun (WGS) entry which is preliminary data.</text>
</comment>
<dbReference type="AlphaFoldDB" id="A0A0F9TCT0"/>
<proteinExistence type="predicted"/>
<accession>A0A0F9TCT0</accession>
<name>A0A0F9TCT0_9ZZZZ</name>
<reference evidence="1" key="1">
    <citation type="journal article" date="2015" name="Nature">
        <title>Complex archaea that bridge the gap between prokaryotes and eukaryotes.</title>
        <authorList>
            <person name="Spang A."/>
            <person name="Saw J.H."/>
            <person name="Jorgensen S.L."/>
            <person name="Zaremba-Niedzwiedzka K."/>
            <person name="Martijn J."/>
            <person name="Lind A.E."/>
            <person name="van Eijk R."/>
            <person name="Schleper C."/>
            <person name="Guy L."/>
            <person name="Ettema T.J."/>
        </authorList>
    </citation>
    <scope>NUCLEOTIDE SEQUENCE</scope>
</reference>
<dbReference type="EMBL" id="LAZR01000356">
    <property type="protein sequence ID" value="KKN72722.1"/>
    <property type="molecule type" value="Genomic_DNA"/>
</dbReference>
<protein>
    <submittedName>
        <fullName evidence="1">Uncharacterized protein</fullName>
    </submittedName>
</protein>
<sequence length="121" mass="14059">MLDAIGVIRAAVDDSRQYYDLADIAVDGVIRPKWRDIVIEMAPDGSRRVNRINYEICMLQSLRERLRCKEVWVIGAERWRNPDDDLLRGSERVETEFWYSVSYQITTLSTSSSVTSSLRRS</sequence>
<evidence type="ECO:0000313" key="1">
    <source>
        <dbReference type="EMBL" id="KKN72722.1"/>
    </source>
</evidence>